<proteinExistence type="predicted"/>
<dbReference type="SUPFAM" id="SSF52402">
    <property type="entry name" value="Adenine nucleotide alpha hydrolases-like"/>
    <property type="match status" value="2"/>
</dbReference>
<evidence type="ECO:0000313" key="3">
    <source>
        <dbReference type="Proteomes" id="UP000254958"/>
    </source>
</evidence>
<organism evidence="2 3">
    <name type="scientific">Gluconacetobacter liquefaciens</name>
    <name type="common">Acetobacter liquefaciens</name>
    <dbReference type="NCBI Taxonomy" id="89584"/>
    <lineage>
        <taxon>Bacteria</taxon>
        <taxon>Pseudomonadati</taxon>
        <taxon>Pseudomonadota</taxon>
        <taxon>Alphaproteobacteria</taxon>
        <taxon>Acetobacterales</taxon>
        <taxon>Acetobacteraceae</taxon>
        <taxon>Gluconacetobacter</taxon>
    </lineage>
</organism>
<comment type="caution">
    <text evidence="2">The sequence shown here is derived from an EMBL/GenBank/DDBJ whole genome shotgun (WGS) entry which is preliminary data.</text>
</comment>
<reference evidence="1 4" key="2">
    <citation type="submission" date="2020-04" db="EMBL/GenBank/DDBJ databases">
        <title>Description of novel Gluconacetobacter.</title>
        <authorList>
            <person name="Sombolestani A."/>
        </authorList>
    </citation>
    <scope>NUCLEOTIDE SEQUENCE [LARGE SCALE GENOMIC DNA]</scope>
    <source>
        <strain evidence="1 4">LMG 1382</strain>
    </source>
</reference>
<accession>A0A370FZL2</accession>
<dbReference type="AlphaFoldDB" id="A0A370FZL2"/>
<protein>
    <submittedName>
        <fullName evidence="1">Universal stress protein</fullName>
    </submittedName>
</protein>
<dbReference type="Gene3D" id="3.40.50.12370">
    <property type="match status" value="1"/>
</dbReference>
<evidence type="ECO:0000313" key="2">
    <source>
        <dbReference type="EMBL" id="RDI37091.1"/>
    </source>
</evidence>
<evidence type="ECO:0000313" key="1">
    <source>
        <dbReference type="EMBL" id="MBB2187113.1"/>
    </source>
</evidence>
<reference evidence="2 3" key="1">
    <citation type="submission" date="2018-07" db="EMBL/GenBank/DDBJ databases">
        <title>Genomic Encyclopedia of Type Strains, Phase IV (KMG-IV): sequencing the most valuable type-strain genomes for metagenomic binning, comparative biology and taxonomic classification.</title>
        <authorList>
            <person name="Goeker M."/>
        </authorList>
    </citation>
    <scope>NUCLEOTIDE SEQUENCE [LARGE SCALE GENOMIC DNA]</scope>
    <source>
        <strain evidence="2 3">DSM 5603</strain>
    </source>
</reference>
<gene>
    <name evidence="2" type="ORF">C7453_107137</name>
    <name evidence="1" type="ORF">HLH32_12105</name>
</gene>
<dbReference type="EMBL" id="QQAW01000007">
    <property type="protein sequence ID" value="RDI37091.1"/>
    <property type="molecule type" value="Genomic_DNA"/>
</dbReference>
<sequence>MRILAILDRPETALFTLQAAGELARRLGGQEIRLLHPKRATDPAFQAPDEGIPTPAQRGAFARQVTLRAERLQSIARAWIGAASHPVVAQASWVEIAGDIRRIVAQEARNADLVVISRPCAGDRDDIGQALDGALYDAVALVLIAPLQAYPTVGQRPVVAWHPSPALDRVLDTARPLLNTAGHVTFVIGAEHDTSEAPPELVGELIARGIPVTIDRFVAPRDRLGEEIRAHALAAGGDLLMMGAYTHARFVEWLFGGPTRDLLAHATLPILTCHHGIEDLTA</sequence>
<dbReference type="Proteomes" id="UP000562982">
    <property type="component" value="Unassembled WGS sequence"/>
</dbReference>
<dbReference type="Proteomes" id="UP000254958">
    <property type="component" value="Unassembled WGS sequence"/>
</dbReference>
<dbReference type="RefSeq" id="WP_114727993.1">
    <property type="nucleotide sequence ID" value="NZ_BJMI01000011.1"/>
</dbReference>
<name>A0A370FZL2_GLULI</name>
<dbReference type="OrthoDB" id="9804721at2"/>
<dbReference type="EMBL" id="JABEQI010000006">
    <property type="protein sequence ID" value="MBB2187113.1"/>
    <property type="molecule type" value="Genomic_DNA"/>
</dbReference>
<keyword evidence="3" id="KW-1185">Reference proteome</keyword>
<evidence type="ECO:0000313" key="4">
    <source>
        <dbReference type="Proteomes" id="UP000562982"/>
    </source>
</evidence>